<gene>
    <name evidence="2" type="ORF">DFQ12_4331</name>
</gene>
<organism evidence="2 3">
    <name type="scientific">Sphingobacterium detergens</name>
    <dbReference type="NCBI Taxonomy" id="1145106"/>
    <lineage>
        <taxon>Bacteria</taxon>
        <taxon>Pseudomonadati</taxon>
        <taxon>Bacteroidota</taxon>
        <taxon>Sphingobacteriia</taxon>
        <taxon>Sphingobacteriales</taxon>
        <taxon>Sphingobacteriaceae</taxon>
        <taxon>Sphingobacterium</taxon>
    </lineage>
</organism>
<name>A0A420ARR6_SPHD1</name>
<dbReference type="RefSeq" id="WP_147420455.1">
    <property type="nucleotide sequence ID" value="NZ_RAPY01000004.1"/>
</dbReference>
<feature type="transmembrane region" description="Helical" evidence="1">
    <location>
        <begin position="12"/>
        <end position="31"/>
    </location>
</feature>
<dbReference type="Proteomes" id="UP000286246">
    <property type="component" value="Unassembled WGS sequence"/>
</dbReference>
<keyword evidence="1" id="KW-0812">Transmembrane</keyword>
<keyword evidence="3" id="KW-1185">Reference proteome</keyword>
<dbReference type="OrthoDB" id="772690at2"/>
<dbReference type="AlphaFoldDB" id="A0A420ARR6"/>
<evidence type="ECO:0000256" key="1">
    <source>
        <dbReference type="SAM" id="Phobius"/>
    </source>
</evidence>
<keyword evidence="1" id="KW-0472">Membrane</keyword>
<keyword evidence="1" id="KW-1133">Transmembrane helix</keyword>
<reference evidence="2 3" key="1">
    <citation type="submission" date="2018-09" db="EMBL/GenBank/DDBJ databases">
        <title>Genomic Encyclopedia of Type Strains, Phase III (KMG-III): the genomes of soil and plant-associated and newly described type strains.</title>
        <authorList>
            <person name="Whitman W."/>
        </authorList>
    </citation>
    <scope>NUCLEOTIDE SEQUENCE [LARGE SCALE GENOMIC DNA]</scope>
    <source>
        <strain evidence="2 3">CECT 7938</strain>
    </source>
</reference>
<comment type="caution">
    <text evidence="2">The sequence shown here is derived from an EMBL/GenBank/DDBJ whole genome shotgun (WGS) entry which is preliminary data.</text>
</comment>
<evidence type="ECO:0000313" key="2">
    <source>
        <dbReference type="EMBL" id="RKE47169.1"/>
    </source>
</evidence>
<protein>
    <submittedName>
        <fullName evidence="2">Uncharacterized protein</fullName>
    </submittedName>
</protein>
<sequence>MMLENITWKSYLTAVAVVVCIYYAFYLILIYRRRMKAMILGAPIGKEQEEHIEGGFEQLEILKEEIHHSILEEVGTDTSKEELIVQFRNRLVNYGGLRQPTLRDALTKFLIQRSESICGITFTKEELEQQWNSMVKN</sequence>
<accession>A0A420ARR6</accession>
<proteinExistence type="predicted"/>
<evidence type="ECO:0000313" key="3">
    <source>
        <dbReference type="Proteomes" id="UP000286246"/>
    </source>
</evidence>
<dbReference type="EMBL" id="RAPY01000004">
    <property type="protein sequence ID" value="RKE47169.1"/>
    <property type="molecule type" value="Genomic_DNA"/>
</dbReference>